<gene>
    <name evidence="1" type="ORF">M408DRAFT_31598</name>
</gene>
<dbReference type="SUPFAM" id="SSF81383">
    <property type="entry name" value="F-box domain"/>
    <property type="match status" value="1"/>
</dbReference>
<protein>
    <submittedName>
        <fullName evidence="1">Uncharacterized protein</fullName>
    </submittedName>
</protein>
<reference evidence="1 2" key="1">
    <citation type="submission" date="2014-04" db="EMBL/GenBank/DDBJ databases">
        <authorList>
            <consortium name="DOE Joint Genome Institute"/>
            <person name="Kuo A."/>
            <person name="Zuccaro A."/>
            <person name="Kohler A."/>
            <person name="Nagy L.G."/>
            <person name="Floudas D."/>
            <person name="Copeland A."/>
            <person name="Barry K.W."/>
            <person name="Cichocki N."/>
            <person name="Veneault-Fourrey C."/>
            <person name="LaButti K."/>
            <person name="Lindquist E.A."/>
            <person name="Lipzen A."/>
            <person name="Lundell T."/>
            <person name="Morin E."/>
            <person name="Murat C."/>
            <person name="Sun H."/>
            <person name="Tunlid A."/>
            <person name="Henrissat B."/>
            <person name="Grigoriev I.V."/>
            <person name="Hibbett D.S."/>
            <person name="Martin F."/>
            <person name="Nordberg H.P."/>
            <person name="Cantor M.N."/>
            <person name="Hua S.X."/>
        </authorList>
    </citation>
    <scope>NUCLEOTIDE SEQUENCE [LARGE SCALE GENOMIC DNA]</scope>
    <source>
        <strain evidence="1 2">MAFF 305830</strain>
    </source>
</reference>
<organism evidence="1 2">
    <name type="scientific">Serendipita vermifera MAFF 305830</name>
    <dbReference type="NCBI Taxonomy" id="933852"/>
    <lineage>
        <taxon>Eukaryota</taxon>
        <taxon>Fungi</taxon>
        <taxon>Dikarya</taxon>
        <taxon>Basidiomycota</taxon>
        <taxon>Agaricomycotina</taxon>
        <taxon>Agaricomycetes</taxon>
        <taxon>Sebacinales</taxon>
        <taxon>Serendipitaceae</taxon>
        <taxon>Serendipita</taxon>
    </lineage>
</organism>
<dbReference type="EMBL" id="KN824324">
    <property type="protein sequence ID" value="KIM24448.1"/>
    <property type="molecule type" value="Genomic_DNA"/>
</dbReference>
<dbReference type="OrthoDB" id="3139399at2759"/>
<proteinExistence type="predicted"/>
<dbReference type="AlphaFoldDB" id="A0A0C2WD87"/>
<sequence>LESIRSERQALERFVTTLEDQRTTLHLDIQRFAGLLHPIRRCPSDILGIVFQWLVFVENANWCKTPIKVSHVCRRWRAIANDTPNLW</sequence>
<evidence type="ECO:0000313" key="1">
    <source>
        <dbReference type="EMBL" id="KIM24448.1"/>
    </source>
</evidence>
<accession>A0A0C2WD87</accession>
<evidence type="ECO:0000313" key="2">
    <source>
        <dbReference type="Proteomes" id="UP000054097"/>
    </source>
</evidence>
<dbReference type="Proteomes" id="UP000054097">
    <property type="component" value="Unassembled WGS sequence"/>
</dbReference>
<dbReference type="Gene3D" id="1.20.1280.50">
    <property type="match status" value="1"/>
</dbReference>
<reference evidence="2" key="2">
    <citation type="submission" date="2015-01" db="EMBL/GenBank/DDBJ databases">
        <title>Evolutionary Origins and Diversification of the Mycorrhizal Mutualists.</title>
        <authorList>
            <consortium name="DOE Joint Genome Institute"/>
            <consortium name="Mycorrhizal Genomics Consortium"/>
            <person name="Kohler A."/>
            <person name="Kuo A."/>
            <person name="Nagy L.G."/>
            <person name="Floudas D."/>
            <person name="Copeland A."/>
            <person name="Barry K.W."/>
            <person name="Cichocki N."/>
            <person name="Veneault-Fourrey C."/>
            <person name="LaButti K."/>
            <person name="Lindquist E.A."/>
            <person name="Lipzen A."/>
            <person name="Lundell T."/>
            <person name="Morin E."/>
            <person name="Murat C."/>
            <person name="Riley R."/>
            <person name="Ohm R."/>
            <person name="Sun H."/>
            <person name="Tunlid A."/>
            <person name="Henrissat B."/>
            <person name="Grigoriev I.V."/>
            <person name="Hibbett D.S."/>
            <person name="Martin F."/>
        </authorList>
    </citation>
    <scope>NUCLEOTIDE SEQUENCE [LARGE SCALE GENOMIC DNA]</scope>
    <source>
        <strain evidence="2">MAFF 305830</strain>
    </source>
</reference>
<keyword evidence="2" id="KW-1185">Reference proteome</keyword>
<dbReference type="STRING" id="933852.A0A0C2WD87"/>
<dbReference type="InterPro" id="IPR036047">
    <property type="entry name" value="F-box-like_dom_sf"/>
</dbReference>
<feature type="non-terminal residue" evidence="1">
    <location>
        <position position="87"/>
    </location>
</feature>
<feature type="non-terminal residue" evidence="1">
    <location>
        <position position="1"/>
    </location>
</feature>
<name>A0A0C2WD87_SERVB</name>
<dbReference type="HOGENOM" id="CLU_018544_3_3_1"/>